<evidence type="ECO:0000256" key="1">
    <source>
        <dbReference type="SAM" id="MobiDB-lite"/>
    </source>
</evidence>
<dbReference type="Proteomes" id="UP000799757">
    <property type="component" value="Unassembled WGS sequence"/>
</dbReference>
<feature type="region of interest" description="Disordered" evidence="1">
    <location>
        <begin position="87"/>
        <end position="176"/>
    </location>
</feature>
<feature type="compositionally biased region" description="Acidic residues" evidence="1">
    <location>
        <begin position="161"/>
        <end position="176"/>
    </location>
</feature>
<feature type="compositionally biased region" description="Basic and acidic residues" evidence="1">
    <location>
        <begin position="116"/>
        <end position="149"/>
    </location>
</feature>
<protein>
    <submittedName>
        <fullName evidence="2">Uncharacterized protein</fullName>
    </submittedName>
</protein>
<reference evidence="2" key="1">
    <citation type="journal article" date="2020" name="Stud. Mycol.">
        <title>101 Dothideomycetes genomes: a test case for predicting lifestyles and emergence of pathogens.</title>
        <authorList>
            <person name="Haridas S."/>
            <person name="Albert R."/>
            <person name="Binder M."/>
            <person name="Bloem J."/>
            <person name="Labutti K."/>
            <person name="Salamov A."/>
            <person name="Andreopoulos B."/>
            <person name="Baker S."/>
            <person name="Barry K."/>
            <person name="Bills G."/>
            <person name="Bluhm B."/>
            <person name="Cannon C."/>
            <person name="Castanera R."/>
            <person name="Culley D."/>
            <person name="Daum C."/>
            <person name="Ezra D."/>
            <person name="Gonzalez J."/>
            <person name="Henrissat B."/>
            <person name="Kuo A."/>
            <person name="Liang C."/>
            <person name="Lipzen A."/>
            <person name="Lutzoni F."/>
            <person name="Magnuson J."/>
            <person name="Mondo S."/>
            <person name="Nolan M."/>
            <person name="Ohm R."/>
            <person name="Pangilinan J."/>
            <person name="Park H.-J."/>
            <person name="Ramirez L."/>
            <person name="Alfaro M."/>
            <person name="Sun H."/>
            <person name="Tritt A."/>
            <person name="Yoshinaga Y."/>
            <person name="Zwiers L.-H."/>
            <person name="Turgeon B."/>
            <person name="Goodwin S."/>
            <person name="Spatafora J."/>
            <person name="Crous P."/>
            <person name="Grigoriev I."/>
        </authorList>
    </citation>
    <scope>NUCLEOTIDE SEQUENCE</scope>
    <source>
        <strain evidence="2">CBS 109.77</strain>
    </source>
</reference>
<dbReference type="OrthoDB" id="3799306at2759"/>
<dbReference type="EMBL" id="MU001760">
    <property type="protein sequence ID" value="KAF2799651.1"/>
    <property type="molecule type" value="Genomic_DNA"/>
</dbReference>
<evidence type="ECO:0000313" key="3">
    <source>
        <dbReference type="Proteomes" id="UP000799757"/>
    </source>
</evidence>
<name>A0A6A6XST6_9PLEO</name>
<dbReference type="AlphaFoldDB" id="A0A6A6XST6"/>
<accession>A0A6A6XST6</accession>
<feature type="compositionally biased region" description="Basic and acidic residues" evidence="1">
    <location>
        <begin position="92"/>
        <end position="101"/>
    </location>
</feature>
<organism evidence="2 3">
    <name type="scientific">Melanomma pulvis-pyrius CBS 109.77</name>
    <dbReference type="NCBI Taxonomy" id="1314802"/>
    <lineage>
        <taxon>Eukaryota</taxon>
        <taxon>Fungi</taxon>
        <taxon>Dikarya</taxon>
        <taxon>Ascomycota</taxon>
        <taxon>Pezizomycotina</taxon>
        <taxon>Dothideomycetes</taxon>
        <taxon>Pleosporomycetidae</taxon>
        <taxon>Pleosporales</taxon>
        <taxon>Melanommataceae</taxon>
        <taxon>Melanomma</taxon>
    </lineage>
</organism>
<proteinExistence type="predicted"/>
<keyword evidence="3" id="KW-1185">Reference proteome</keyword>
<evidence type="ECO:0000313" key="2">
    <source>
        <dbReference type="EMBL" id="KAF2799651.1"/>
    </source>
</evidence>
<gene>
    <name evidence="2" type="ORF">K505DRAFT_356360</name>
</gene>
<sequence>MAFDSAEQIADSDFCNVVQDIADVAHFTATNHVSELEKARRHLGEGMDRLLTSPHAQLPAQPALELSGDAITALRSLWAVIQDMKNAAPGEDGSRETELKAAVRRAVTSLDPAHTFTEEKMEAGKDKKAPEQTPRKRERLSSKRRKYDERENETEMAALIGDDDDEGDGRDEEQGT</sequence>